<dbReference type="OrthoDB" id="952847at2"/>
<dbReference type="RefSeq" id="WP_161390019.1">
    <property type="nucleotide sequence ID" value="NZ_JBHSCP010000001.1"/>
</dbReference>
<dbReference type="AlphaFoldDB" id="A0A6I4TSR5"/>
<evidence type="ECO:0000313" key="3">
    <source>
        <dbReference type="Proteomes" id="UP000469430"/>
    </source>
</evidence>
<evidence type="ECO:0000256" key="1">
    <source>
        <dbReference type="SAM" id="MobiDB-lite"/>
    </source>
</evidence>
<reference evidence="2 3" key="1">
    <citation type="submission" date="2019-12" db="EMBL/GenBank/DDBJ databases">
        <title>Genomic-based taxomic classification of the family Erythrobacteraceae.</title>
        <authorList>
            <person name="Xu L."/>
        </authorList>
    </citation>
    <scope>NUCLEOTIDE SEQUENCE [LARGE SCALE GENOMIC DNA]</scope>
    <source>
        <strain evidence="2 3">S36</strain>
    </source>
</reference>
<comment type="caution">
    <text evidence="2">The sequence shown here is derived from an EMBL/GenBank/DDBJ whole genome shotgun (WGS) entry which is preliminary data.</text>
</comment>
<gene>
    <name evidence="2" type="ORF">GRI97_05140</name>
</gene>
<feature type="compositionally biased region" description="Low complexity" evidence="1">
    <location>
        <begin position="221"/>
        <end position="243"/>
    </location>
</feature>
<protein>
    <submittedName>
        <fullName evidence="2">Uncharacterized protein</fullName>
    </submittedName>
</protein>
<evidence type="ECO:0000313" key="2">
    <source>
        <dbReference type="EMBL" id="MXO98369.1"/>
    </source>
</evidence>
<name>A0A6I4TSR5_9SPHN</name>
<proteinExistence type="predicted"/>
<accession>A0A6I4TSR5</accession>
<dbReference type="Proteomes" id="UP000469430">
    <property type="component" value="Unassembled WGS sequence"/>
</dbReference>
<dbReference type="EMBL" id="WTYJ01000001">
    <property type="protein sequence ID" value="MXO98369.1"/>
    <property type="molecule type" value="Genomic_DNA"/>
</dbReference>
<organism evidence="2 3">
    <name type="scientific">Croceibacterium xixiisoli</name>
    <dbReference type="NCBI Taxonomy" id="1476466"/>
    <lineage>
        <taxon>Bacteria</taxon>
        <taxon>Pseudomonadati</taxon>
        <taxon>Pseudomonadota</taxon>
        <taxon>Alphaproteobacteria</taxon>
        <taxon>Sphingomonadales</taxon>
        <taxon>Erythrobacteraceae</taxon>
        <taxon>Croceibacterium</taxon>
    </lineage>
</organism>
<sequence length="243" mass="25361">MTEQKSGSKKLLLLGGAVVVAAVGVLGFVLPAEYGKDPLGIGKATGVLKLSEEVESEEVIRGKARGQVIWPIAAGIAPEGLAAELTRVAAEAGVAAPAADTIKTDRYTIELLPFEAIEMKYDLAEKAPLIFSWKAPVPVHYDMHSHPHVGGEEMTEGYSVGDAAQQSGVYVAQFAGIHGWYWQNRTIDPVTVTVDVAGPINASFTFDKTGKHPRDLNPIGAETAAPAAGGAPSPTPEAAAPAQ</sequence>
<feature type="region of interest" description="Disordered" evidence="1">
    <location>
        <begin position="207"/>
        <end position="243"/>
    </location>
</feature>
<keyword evidence="3" id="KW-1185">Reference proteome</keyword>